<feature type="transmembrane region" description="Helical" evidence="1">
    <location>
        <begin position="22"/>
        <end position="44"/>
    </location>
</feature>
<comment type="caution">
    <text evidence="3">The sequence shown here is derived from an EMBL/GenBank/DDBJ whole genome shotgun (WGS) entry which is preliminary data.</text>
</comment>
<keyword evidence="1" id="KW-0812">Transmembrane</keyword>
<protein>
    <recommendedName>
        <fullName evidence="2">RGS domain-containing protein</fullName>
    </recommendedName>
</protein>
<feature type="domain" description="RGS" evidence="2">
    <location>
        <begin position="382"/>
        <end position="547"/>
    </location>
</feature>
<dbReference type="EMBL" id="JAQJAN010000004">
    <property type="protein sequence ID" value="KAJ5732725.1"/>
    <property type="molecule type" value="Genomic_DNA"/>
</dbReference>
<keyword evidence="4" id="KW-1185">Reference proteome</keyword>
<dbReference type="InterPro" id="IPR044926">
    <property type="entry name" value="RGS_subdomain_2"/>
</dbReference>
<accession>A0AAD6MYB8</accession>
<dbReference type="PROSITE" id="PS50132">
    <property type="entry name" value="RGS"/>
    <property type="match status" value="1"/>
</dbReference>
<reference evidence="3" key="1">
    <citation type="journal article" date="2023" name="IMA Fungus">
        <title>Comparative genomic study of the Penicillium genus elucidates a diverse pangenome and 15 lateral gene transfer events.</title>
        <authorList>
            <person name="Petersen C."/>
            <person name="Sorensen T."/>
            <person name="Nielsen M.R."/>
            <person name="Sondergaard T.E."/>
            <person name="Sorensen J.L."/>
            <person name="Fitzpatrick D.A."/>
            <person name="Frisvad J.C."/>
            <person name="Nielsen K.L."/>
        </authorList>
    </citation>
    <scope>NUCLEOTIDE SEQUENCE</scope>
    <source>
        <strain evidence="3">IBT 17514</strain>
    </source>
</reference>
<evidence type="ECO:0000313" key="4">
    <source>
        <dbReference type="Proteomes" id="UP001215712"/>
    </source>
</evidence>
<feature type="transmembrane region" description="Helical" evidence="1">
    <location>
        <begin position="206"/>
        <end position="225"/>
    </location>
</feature>
<evidence type="ECO:0000313" key="3">
    <source>
        <dbReference type="EMBL" id="KAJ5732725.1"/>
    </source>
</evidence>
<dbReference type="InterPro" id="IPR036305">
    <property type="entry name" value="RGS_sf"/>
</dbReference>
<evidence type="ECO:0000256" key="1">
    <source>
        <dbReference type="SAM" id="Phobius"/>
    </source>
</evidence>
<dbReference type="InterPro" id="IPR016137">
    <property type="entry name" value="RGS"/>
</dbReference>
<feature type="transmembrane region" description="Helical" evidence="1">
    <location>
        <begin position="56"/>
        <end position="77"/>
    </location>
</feature>
<feature type="transmembrane region" description="Helical" evidence="1">
    <location>
        <begin position="273"/>
        <end position="294"/>
    </location>
</feature>
<dbReference type="AlphaFoldDB" id="A0AAD6MYB8"/>
<dbReference type="SUPFAM" id="SSF48097">
    <property type="entry name" value="Regulator of G-protein signaling, RGS"/>
    <property type="match status" value="1"/>
</dbReference>
<name>A0AAD6MYB8_9EURO</name>
<gene>
    <name evidence="3" type="ORF">N7493_004206</name>
</gene>
<keyword evidence="1" id="KW-1133">Transmembrane helix</keyword>
<organism evidence="3 4">
    <name type="scientific">Penicillium malachiteum</name>
    <dbReference type="NCBI Taxonomy" id="1324776"/>
    <lineage>
        <taxon>Eukaryota</taxon>
        <taxon>Fungi</taxon>
        <taxon>Dikarya</taxon>
        <taxon>Ascomycota</taxon>
        <taxon>Pezizomycotina</taxon>
        <taxon>Eurotiomycetes</taxon>
        <taxon>Eurotiomycetidae</taxon>
        <taxon>Eurotiales</taxon>
        <taxon>Aspergillaceae</taxon>
        <taxon>Penicillium</taxon>
    </lineage>
</organism>
<dbReference type="Proteomes" id="UP001215712">
    <property type="component" value="Unassembled WGS sequence"/>
</dbReference>
<proteinExistence type="predicted"/>
<keyword evidence="1" id="KW-0472">Membrane</keyword>
<feature type="transmembrane region" description="Helical" evidence="1">
    <location>
        <begin position="237"/>
        <end position="261"/>
    </location>
</feature>
<feature type="transmembrane region" description="Helical" evidence="1">
    <location>
        <begin position="153"/>
        <end position="174"/>
    </location>
</feature>
<reference evidence="3" key="2">
    <citation type="submission" date="2023-01" db="EMBL/GenBank/DDBJ databases">
        <authorList>
            <person name="Petersen C."/>
        </authorList>
    </citation>
    <scope>NUCLEOTIDE SEQUENCE</scope>
    <source>
        <strain evidence="3">IBT 17514</strain>
    </source>
</reference>
<evidence type="ECO:0000259" key="2">
    <source>
        <dbReference type="PROSITE" id="PS50132"/>
    </source>
</evidence>
<sequence>MGSELGVTATSKAKADLSAVSIWWACFGCAWTVLVSIGVAYIVIRRDSPTIRIRGLGLMLSALFFLHLYFWSVQFGLLMGPVIPGDAEYWFMGTWLPVGLSLFFASNGRFLYIARLQKKYAYPCSRLSVQSTKPKRRGDLIGRFLRLDYSKKSFITVGVAMFIQISLTVIMFLISRKYHPSYGIPGTGVTGTAMEIKTAQGKGWEWWPGVLSQVFWCWIVAPYTLWKARDIHDTQGWRTQTIACAIAGLPATPLWLCSTYIPAMTKLETVWLPPQWICLSIVVIEIFTVFLPCYEVWHRQTLRQETLDAISQWEARNKSSGGEGKSLASGSTAVESILSAFKSTKGSVRSDASGESILTMGALEYVLERNPAPLQEFSALREFSGENIAFLTSVAEWKNSMPTALRGNAAASNDEKIKEMRRDAYNRALHIYAEYVSPSHASFPVNIGHQVLRKLELVFEKPTALLYGEREPEPAVPFKETFDLDMPVTPDTGDSQKALKHSLTEIRDMVLYWGEIPEEFDASIFDESEGDIKYLVLTNTWPKFIKSHRSSLSSVSTLEAGVNVHFTEDRTNK</sequence>
<feature type="transmembrane region" description="Helical" evidence="1">
    <location>
        <begin position="89"/>
        <end position="112"/>
    </location>
</feature>
<dbReference type="Gene3D" id="1.10.167.10">
    <property type="entry name" value="Regulator of G-protein Signalling 4, domain 2"/>
    <property type="match status" value="1"/>
</dbReference>